<evidence type="ECO:0000313" key="1">
    <source>
        <dbReference type="EMBL" id="KAK5812422.1"/>
    </source>
</evidence>
<comment type="caution">
    <text evidence="1">The sequence shown here is derived from an EMBL/GenBank/DDBJ whole genome shotgun (WGS) entry which is preliminary data.</text>
</comment>
<organism evidence="1 2">
    <name type="scientific">Gossypium arboreum</name>
    <name type="common">Tree cotton</name>
    <name type="synonym">Gossypium nanking</name>
    <dbReference type="NCBI Taxonomy" id="29729"/>
    <lineage>
        <taxon>Eukaryota</taxon>
        <taxon>Viridiplantae</taxon>
        <taxon>Streptophyta</taxon>
        <taxon>Embryophyta</taxon>
        <taxon>Tracheophyta</taxon>
        <taxon>Spermatophyta</taxon>
        <taxon>Magnoliopsida</taxon>
        <taxon>eudicotyledons</taxon>
        <taxon>Gunneridae</taxon>
        <taxon>Pentapetalae</taxon>
        <taxon>rosids</taxon>
        <taxon>malvids</taxon>
        <taxon>Malvales</taxon>
        <taxon>Malvaceae</taxon>
        <taxon>Malvoideae</taxon>
        <taxon>Gossypium</taxon>
    </lineage>
</organism>
<keyword evidence="2" id="KW-1185">Reference proteome</keyword>
<dbReference type="Proteomes" id="UP001358586">
    <property type="component" value="Chromosome 8"/>
</dbReference>
<gene>
    <name evidence="1" type="ORF">PVK06_027852</name>
</gene>
<reference evidence="1 2" key="1">
    <citation type="submission" date="2023-03" db="EMBL/GenBank/DDBJ databases">
        <title>WGS of Gossypium arboreum.</title>
        <authorList>
            <person name="Yu D."/>
        </authorList>
    </citation>
    <scope>NUCLEOTIDE SEQUENCE [LARGE SCALE GENOMIC DNA]</scope>
    <source>
        <tissue evidence="1">Leaf</tissue>
    </source>
</reference>
<dbReference type="EMBL" id="JARKNE010000008">
    <property type="protein sequence ID" value="KAK5812422.1"/>
    <property type="molecule type" value="Genomic_DNA"/>
</dbReference>
<proteinExistence type="predicted"/>
<evidence type="ECO:0000313" key="2">
    <source>
        <dbReference type="Proteomes" id="UP001358586"/>
    </source>
</evidence>
<name>A0ABR0P1V0_GOSAR</name>
<protein>
    <submittedName>
        <fullName evidence="1">Uncharacterized protein</fullName>
    </submittedName>
</protein>
<accession>A0ABR0P1V0</accession>
<sequence>MVFSGGWGDYLNTDRTTKKVSFKGLEENTSVNMAVDLSLTPVLSWKDKLLGRRVIESKDSFTSSSTINEKDLDFMEEDIMKSTVNGMSMIDFLRGSNKF</sequence>